<gene>
    <name evidence="2" type="ORF">HJ536_18580</name>
</gene>
<dbReference type="RefSeq" id="WP_177158907.1">
    <property type="nucleotide sequence ID" value="NZ_JABCJE010000014.1"/>
</dbReference>
<feature type="transmembrane region" description="Helical" evidence="1">
    <location>
        <begin position="40"/>
        <end position="61"/>
    </location>
</feature>
<reference evidence="2 3" key="1">
    <citation type="submission" date="2020-04" db="EMBL/GenBank/DDBJ databases">
        <title>Donghicola sp., a member of the Rhodobacteraceae family isolated from mangrove forest in Thailand.</title>
        <authorList>
            <person name="Charoenyingcharoen P."/>
            <person name="Yukphan P."/>
        </authorList>
    </citation>
    <scope>NUCLEOTIDE SEQUENCE [LARGE SCALE GENOMIC DNA]</scope>
    <source>
        <strain evidence="2 3">B5-SW-15</strain>
    </source>
</reference>
<dbReference type="AlphaFoldDB" id="A0A850QH37"/>
<accession>A0A850QH37</accession>
<sequence>MTCSRLALALYPFVAAAVAINLFMAGLLSQSVGLPALPPLAALLAAIPLGVPATALAVRWVRQLLAEAGEP</sequence>
<evidence type="ECO:0000256" key="1">
    <source>
        <dbReference type="SAM" id="Phobius"/>
    </source>
</evidence>
<dbReference type="Proteomes" id="UP000592216">
    <property type="component" value="Unassembled WGS sequence"/>
</dbReference>
<protein>
    <recommendedName>
        <fullName evidence="4">NnrT protein</fullName>
    </recommendedName>
</protein>
<evidence type="ECO:0000313" key="3">
    <source>
        <dbReference type="Proteomes" id="UP000592216"/>
    </source>
</evidence>
<proteinExistence type="predicted"/>
<evidence type="ECO:0000313" key="2">
    <source>
        <dbReference type="EMBL" id="NVO25369.1"/>
    </source>
</evidence>
<dbReference type="EMBL" id="JABCJE010000014">
    <property type="protein sequence ID" value="NVO25369.1"/>
    <property type="molecule type" value="Genomic_DNA"/>
</dbReference>
<name>A0A850QH37_9RHOB</name>
<keyword evidence="1" id="KW-0472">Membrane</keyword>
<evidence type="ECO:0008006" key="4">
    <source>
        <dbReference type="Google" id="ProtNLM"/>
    </source>
</evidence>
<comment type="caution">
    <text evidence="2">The sequence shown here is derived from an EMBL/GenBank/DDBJ whole genome shotgun (WGS) entry which is preliminary data.</text>
</comment>
<keyword evidence="1" id="KW-1133">Transmembrane helix</keyword>
<keyword evidence="1" id="KW-0812">Transmembrane</keyword>
<organism evidence="2 3">
    <name type="scientific">Donghicola mangrovi</name>
    <dbReference type="NCBI Taxonomy" id="2729614"/>
    <lineage>
        <taxon>Bacteria</taxon>
        <taxon>Pseudomonadati</taxon>
        <taxon>Pseudomonadota</taxon>
        <taxon>Alphaproteobacteria</taxon>
        <taxon>Rhodobacterales</taxon>
        <taxon>Roseobacteraceae</taxon>
        <taxon>Donghicola</taxon>
    </lineage>
</organism>
<feature type="transmembrane region" description="Helical" evidence="1">
    <location>
        <begin position="7"/>
        <end position="28"/>
    </location>
</feature>